<name>X1AS55_9ZZZZ</name>
<organism evidence="1">
    <name type="scientific">marine sediment metagenome</name>
    <dbReference type="NCBI Taxonomy" id="412755"/>
    <lineage>
        <taxon>unclassified sequences</taxon>
        <taxon>metagenomes</taxon>
        <taxon>ecological metagenomes</taxon>
    </lineage>
</organism>
<reference evidence="1" key="1">
    <citation type="journal article" date="2014" name="Front. Microbiol.">
        <title>High frequency of phylogenetically diverse reductive dehalogenase-homologous genes in deep subseafloor sedimentary metagenomes.</title>
        <authorList>
            <person name="Kawai M."/>
            <person name="Futagami T."/>
            <person name="Toyoda A."/>
            <person name="Takaki Y."/>
            <person name="Nishi S."/>
            <person name="Hori S."/>
            <person name="Arai W."/>
            <person name="Tsubouchi T."/>
            <person name="Morono Y."/>
            <person name="Uchiyama I."/>
            <person name="Ito T."/>
            <person name="Fujiyama A."/>
            <person name="Inagaki F."/>
            <person name="Takami H."/>
        </authorList>
    </citation>
    <scope>NUCLEOTIDE SEQUENCE</scope>
    <source>
        <strain evidence="1">Expedition CK06-06</strain>
    </source>
</reference>
<dbReference type="AlphaFoldDB" id="X1AS55"/>
<sequence>MGYDMDTDSIFIEGTDKIYNIDLPPELSDWHCELFGSGPYGMIFCPPKGKEPNRFWRLMQYLCFGNKWKKDEKSRG</sequence>
<accession>X1AS55</accession>
<proteinExistence type="predicted"/>
<comment type="caution">
    <text evidence="1">The sequence shown here is derived from an EMBL/GenBank/DDBJ whole genome shotgun (WGS) entry which is preliminary data.</text>
</comment>
<evidence type="ECO:0000313" key="1">
    <source>
        <dbReference type="EMBL" id="GAG85679.1"/>
    </source>
</evidence>
<gene>
    <name evidence="1" type="ORF">S01H4_26534</name>
</gene>
<protein>
    <submittedName>
        <fullName evidence="1">Uncharacterized protein</fullName>
    </submittedName>
</protein>
<dbReference type="EMBL" id="BART01012813">
    <property type="protein sequence ID" value="GAG85679.1"/>
    <property type="molecule type" value="Genomic_DNA"/>
</dbReference>